<proteinExistence type="predicted"/>
<organism evidence="1">
    <name type="scientific">Klebsiella pneumoniae</name>
    <dbReference type="NCBI Taxonomy" id="573"/>
    <lineage>
        <taxon>Bacteria</taxon>
        <taxon>Pseudomonadati</taxon>
        <taxon>Pseudomonadota</taxon>
        <taxon>Gammaproteobacteria</taxon>
        <taxon>Enterobacterales</taxon>
        <taxon>Enterobacteriaceae</taxon>
        <taxon>Klebsiella/Raoultella group</taxon>
        <taxon>Klebsiella</taxon>
        <taxon>Klebsiella pneumoniae complex</taxon>
    </lineage>
</organism>
<sequence length="49" mass="5783">MVILRFNPATSTIRLFHDIPFMTNIRILLNLHLEMAHGKRVKSISFYLL</sequence>
<geneLocation type="plasmid" evidence="1">
    <name>p17-15-vir-like</name>
</geneLocation>
<accession>A0A8B0SRX2</accession>
<dbReference type="EMBL" id="MN956836">
    <property type="protein sequence ID" value="QTX13956.1"/>
    <property type="molecule type" value="Genomic_DNA"/>
</dbReference>
<keyword evidence="1" id="KW-0614">Plasmid</keyword>
<reference evidence="1" key="1">
    <citation type="submission" date="2020-01" db="EMBL/GenBank/DDBJ databases">
        <authorList>
            <person name="Qin S."/>
        </authorList>
    </citation>
    <scope>NUCLEOTIDE SEQUENCE</scope>
    <source>
        <strain evidence="1">CVir17-16-YZ6g</strain>
        <plasmid evidence="1">p17-15-vir-like</plasmid>
    </source>
</reference>
<evidence type="ECO:0000313" key="1">
    <source>
        <dbReference type="EMBL" id="QTX13956.1"/>
    </source>
</evidence>
<protein>
    <submittedName>
        <fullName evidence="1">Uncharacterized protein</fullName>
    </submittedName>
</protein>
<name>A0A8B0SRX2_KLEPN</name>
<dbReference type="AlphaFoldDB" id="A0A8B0SRX2"/>